<dbReference type="HOGENOM" id="CLU_1976609_0_0_2"/>
<reference evidence="1 2" key="1">
    <citation type="journal article" date="2014" name="Int. J. Syst. Evol. Microbiol.">
        <title>Nitrososphaera viennensis gen. nov., sp. nov., an aerobic and mesophilic, ammonia-oxidizing archaeon from soil and a member of the archaeal phylum Thaumarchaeota.</title>
        <authorList>
            <person name="Stieglmeier M."/>
            <person name="Klingl A."/>
            <person name="Alves R.J."/>
            <person name="Rittmann S.K."/>
            <person name="Melcher M."/>
            <person name="Leisch N."/>
            <person name="Schleper C."/>
        </authorList>
    </citation>
    <scope>NUCLEOTIDE SEQUENCE [LARGE SCALE GENOMIC DNA]</scope>
    <source>
        <strain evidence="1">EN76</strain>
    </source>
</reference>
<organism evidence="1 2">
    <name type="scientific">Nitrososphaera viennensis EN76</name>
    <dbReference type="NCBI Taxonomy" id="926571"/>
    <lineage>
        <taxon>Archaea</taxon>
        <taxon>Nitrososphaerota</taxon>
        <taxon>Nitrososphaeria</taxon>
        <taxon>Nitrososphaerales</taxon>
        <taxon>Nitrososphaeraceae</taxon>
        <taxon>Nitrososphaera</taxon>
    </lineage>
</organism>
<dbReference type="Proteomes" id="UP000027093">
    <property type="component" value="Chromosome"/>
</dbReference>
<sequence length="126" mass="13986">MIISASQHILSIDENILAVCLMDSNFRILETASKQAFDKKFKISDKLKKSGGDYAALVYATARMSEETFGKVECMVVDYDMAKTMLLPIQGRGYVGIVVNPSTSTDYITLKVSATMEPNQDIENYV</sequence>
<accession>A0A060HGU5</accession>
<gene>
    <name evidence="1" type="ORF">NVIE_015650</name>
</gene>
<evidence type="ECO:0000313" key="1">
    <source>
        <dbReference type="EMBL" id="AIC15814.1"/>
    </source>
</evidence>
<dbReference type="AlphaFoldDB" id="A0A060HGU5"/>
<keyword evidence="2" id="KW-1185">Reference proteome</keyword>
<proteinExistence type="predicted"/>
<dbReference type="EMBL" id="CP007536">
    <property type="protein sequence ID" value="AIC15814.1"/>
    <property type="molecule type" value="Genomic_DNA"/>
</dbReference>
<protein>
    <submittedName>
        <fullName evidence="1">Uncharacterized protein</fullName>
    </submittedName>
</protein>
<name>A0A060HGU5_9ARCH</name>
<evidence type="ECO:0000313" key="2">
    <source>
        <dbReference type="Proteomes" id="UP000027093"/>
    </source>
</evidence>
<dbReference type="KEGG" id="nvn:NVIE_015650"/>